<dbReference type="SUPFAM" id="SSF51182">
    <property type="entry name" value="RmlC-like cupins"/>
    <property type="match status" value="1"/>
</dbReference>
<keyword evidence="4" id="KW-1185">Reference proteome</keyword>
<reference evidence="3" key="1">
    <citation type="submission" date="2022-04" db="EMBL/GenBank/DDBJ databases">
        <title>A functionally conserved STORR gene fusion in Papaver species that diverged 16.8 million years ago.</title>
        <authorList>
            <person name="Catania T."/>
        </authorList>
    </citation>
    <scope>NUCLEOTIDE SEQUENCE</scope>
    <source>
        <strain evidence="3">S-188037</strain>
    </source>
</reference>
<feature type="chain" id="PRO_5042236839" evidence="2">
    <location>
        <begin position="20"/>
        <end position="91"/>
    </location>
</feature>
<dbReference type="InterPro" id="IPR011051">
    <property type="entry name" value="RmlC_Cupin_sf"/>
</dbReference>
<name>A0AAD4S5M6_9MAGN</name>
<sequence length="91" mass="10545">MARMLALIAIFFLVSTAVAQTHQRGQQTQQQSFYLAGGQPQRSSLQGSPRQQQQQRETFQNVFRAFDENLMAEAFNVPVEVIRRMQQEDER</sequence>
<dbReference type="AlphaFoldDB" id="A0AAD4S5M6"/>
<feature type="non-terminal residue" evidence="3">
    <location>
        <position position="1"/>
    </location>
</feature>
<evidence type="ECO:0000256" key="1">
    <source>
        <dbReference type="SAM" id="MobiDB-lite"/>
    </source>
</evidence>
<dbReference type="InterPro" id="IPR014710">
    <property type="entry name" value="RmlC-like_jellyroll"/>
</dbReference>
<gene>
    <name evidence="3" type="ORF">MKW98_018260</name>
</gene>
<organism evidence="3 4">
    <name type="scientific">Papaver atlanticum</name>
    <dbReference type="NCBI Taxonomy" id="357466"/>
    <lineage>
        <taxon>Eukaryota</taxon>
        <taxon>Viridiplantae</taxon>
        <taxon>Streptophyta</taxon>
        <taxon>Embryophyta</taxon>
        <taxon>Tracheophyta</taxon>
        <taxon>Spermatophyta</taxon>
        <taxon>Magnoliopsida</taxon>
        <taxon>Ranunculales</taxon>
        <taxon>Papaveraceae</taxon>
        <taxon>Papaveroideae</taxon>
        <taxon>Papaver</taxon>
    </lineage>
</organism>
<accession>A0AAD4S5M6</accession>
<proteinExistence type="predicted"/>
<dbReference type="Gene3D" id="2.60.120.10">
    <property type="entry name" value="Jelly Rolls"/>
    <property type="match status" value="1"/>
</dbReference>
<evidence type="ECO:0000256" key="2">
    <source>
        <dbReference type="SAM" id="SignalP"/>
    </source>
</evidence>
<keyword evidence="2" id="KW-0732">Signal</keyword>
<evidence type="ECO:0000313" key="3">
    <source>
        <dbReference type="EMBL" id="KAI3861977.1"/>
    </source>
</evidence>
<dbReference type="EMBL" id="JAJJMB010014227">
    <property type="protein sequence ID" value="KAI3861977.1"/>
    <property type="molecule type" value="Genomic_DNA"/>
</dbReference>
<feature type="signal peptide" evidence="2">
    <location>
        <begin position="1"/>
        <end position="19"/>
    </location>
</feature>
<dbReference type="Proteomes" id="UP001202328">
    <property type="component" value="Unassembled WGS sequence"/>
</dbReference>
<comment type="caution">
    <text evidence="3">The sequence shown here is derived from an EMBL/GenBank/DDBJ whole genome shotgun (WGS) entry which is preliminary data.</text>
</comment>
<protein>
    <submittedName>
        <fullName evidence="3">Uncharacterized protein</fullName>
    </submittedName>
</protein>
<feature type="region of interest" description="Disordered" evidence="1">
    <location>
        <begin position="29"/>
        <end position="56"/>
    </location>
</feature>
<evidence type="ECO:0000313" key="4">
    <source>
        <dbReference type="Proteomes" id="UP001202328"/>
    </source>
</evidence>